<gene>
    <name evidence="1" type="primary">cas3f</name>
    <name evidence="1" type="ORF">HHS34_005335</name>
</gene>
<keyword evidence="2" id="KW-1185">Reference proteome</keyword>
<accession>A0ACD5HHZ5</accession>
<evidence type="ECO:0000313" key="1">
    <source>
        <dbReference type="EMBL" id="XRI74615.1"/>
    </source>
</evidence>
<protein>
    <submittedName>
        <fullName evidence="1">Type I-F CRISPR-associated helicase Cas3f</fullName>
    </submittedName>
</protein>
<name>A0ACD5HHZ5_9PROT</name>
<sequence>MDVVLISACQKNAIRRTRAVLDRYAFRMGDSTWSTPITQEGLHSLQVHLRATASKNTSVLCLRNDRKQGLIPIWVVGSRARFGEDWRTPVFVTESKAIMRTRDSDTPSWVGTVKRIAAMSGLFHDLGKNNRFFAQKILQNGPIADPVRHEWISTNLVLSMVDSGLFDVHAAWDEAMKRAQKTNLDIRLTDCKDALSAVLFCVTTHHRMLNEEKNSRFMNAANMLNQVKLDKERNSVDPVLIRERAAAYPDVIVNKVSKSIRRLCEPLAGCEPVTPPARSGCELLGGDDGLRNANPLYWRAIAFLSRVALILADHQVSSLRRDQGACADTVDSPPFANSFKDRKGRRQPNQTLQWHLQSVGNQSAAMVDRIFHLDEDLEGASPESLSGIQQPASGRFQWQEDAAQAIRKARLDAPQKPFLLNVISGTGSGKTRACARLAAGCSTSDKVRFTAIFNLRTLTLQTGTAYRSQLGIQEADMAVVIGDAMTRKAYEAQQAPDNEDDMDRDLGGDIEILGMDNALTEWLTHFVKDDPNLKNLIAAPVFVSTADYLVPAGDPTAQGRHIMPLLRLMSSDLILDEIDNYGGSSVSAILRLVHLAGLFGRSVIASSATMTPALADALAKHYEHGASMRAALNNLDKADFGYGVISDKVKPSITLNGSADSAAAVFREHLNGLQAAIQNAHQTPRKAMLIDVERNEAGFKKAIVDAVSCMHETQSWADPYSGKPISVGLVRVANISTAIMVSKMLRDSSLSARVVCYHSQLFNGQRMMLERDLDHILWRGENPFAPAEHPSVRRHMEQADSGLFIVVATPVEEVGRDHDFDWAIIEPSSTQSIVQCAGRVHRHRHDSVQHPNVGILRFNLRACLSDDKPAFTRPGNETTDNAAWFGNHDMSELMDWNALRADRFALDARLRFDIETHIMAQADERALQDALHEPLLRMTGTNALWMSLHTYQNWPLRGKDINDEWRYDPDQGEWYRYQKTDEWKWMPQSANCVKSNWKRHAKSWLCPTHSEIMQFSEENGLPEHWAFTVHVPSYKSDSVRNSLQCSVDGFDF</sequence>
<evidence type="ECO:0000313" key="2">
    <source>
        <dbReference type="Proteomes" id="UP001195965"/>
    </source>
</evidence>
<dbReference type="EMBL" id="CP127526">
    <property type="protein sequence ID" value="XRI74615.1"/>
    <property type="molecule type" value="Genomic_DNA"/>
</dbReference>
<organism evidence="1 2">
    <name type="scientific">Acidithiobacillus montserratensis</name>
    <dbReference type="NCBI Taxonomy" id="2729135"/>
    <lineage>
        <taxon>Bacteria</taxon>
        <taxon>Pseudomonadati</taxon>
        <taxon>Pseudomonadota</taxon>
        <taxon>Acidithiobacillia</taxon>
        <taxon>Acidithiobacillales</taxon>
        <taxon>Acidithiobacillaceae</taxon>
        <taxon>Acidithiobacillus</taxon>
    </lineage>
</organism>
<dbReference type="Proteomes" id="UP001195965">
    <property type="component" value="Chromosome"/>
</dbReference>
<reference evidence="1 2" key="1">
    <citation type="journal article" date="2021" name="ISME J.">
        <title>Genomic evolution of the class Acidithiobacillia: deep-branching Proteobacteria living in extreme acidic conditions.</title>
        <authorList>
            <person name="Moya-Beltran A."/>
            <person name="Beard S."/>
            <person name="Rojas-Villalobos C."/>
            <person name="Issotta F."/>
            <person name="Gallardo Y."/>
            <person name="Ulloa R."/>
            <person name="Giaveno A."/>
            <person name="Degli Esposti M."/>
            <person name="Johnson D.B."/>
            <person name="Quatrini R."/>
        </authorList>
    </citation>
    <scope>NUCLEOTIDE SEQUENCE [LARGE SCALE GENOMIC DNA]</scope>
    <source>
        <strain evidence="1 2">GG1-14</strain>
    </source>
</reference>
<proteinExistence type="predicted"/>